<evidence type="ECO:0000313" key="11">
    <source>
        <dbReference type="EMBL" id="TNB46306.1"/>
    </source>
</evidence>
<dbReference type="InterPro" id="IPR007387">
    <property type="entry name" value="TRAP_DctQ"/>
</dbReference>
<feature type="transmembrane region" description="Helical" evidence="9">
    <location>
        <begin position="129"/>
        <end position="151"/>
    </location>
</feature>
<dbReference type="RefSeq" id="WP_138750122.1">
    <property type="nucleotide sequence ID" value="NZ_VCLB01000011.1"/>
</dbReference>
<reference evidence="11 12" key="2">
    <citation type="submission" date="2019-06" db="EMBL/GenBank/DDBJ databases">
        <title>Martelella lutilitoris sp. nov., isolated from a tidal mudflat.</title>
        <authorList>
            <person name="Kim Y.-J."/>
        </authorList>
    </citation>
    <scope>NUCLEOTIDE SEQUENCE [LARGE SCALE GENOMIC DNA]</scope>
    <source>
        <strain evidence="11 12">GH2-6</strain>
    </source>
</reference>
<keyword evidence="7 9" id="KW-0472">Membrane</keyword>
<reference evidence="11 12" key="1">
    <citation type="submission" date="2019-05" db="EMBL/GenBank/DDBJ databases">
        <authorList>
            <person name="Lee S.D."/>
        </authorList>
    </citation>
    <scope>NUCLEOTIDE SEQUENCE [LARGE SCALE GENOMIC DNA]</scope>
    <source>
        <strain evidence="11 12">GH2-6</strain>
    </source>
</reference>
<evidence type="ECO:0000256" key="1">
    <source>
        <dbReference type="ARBA" id="ARBA00004429"/>
    </source>
</evidence>
<keyword evidence="2 9" id="KW-0813">Transport</keyword>
<sequence length="175" mass="19030">MSQSRFSRAVRLVDKWLAGIVSGLCVALLGAIVVTISASVFSRFVVFHPLNFADALAKYFLQWMAFLGVGLAIRSGEHVLVDMLVVNFQQSAARALLIGINVLVSVLFATVAYYGTLNALSGLNSHDPFVFGISMAIPYFSVAAGALYALIQTNLTTWIRLQDSKLRFPPNEVTT</sequence>
<evidence type="ECO:0000256" key="2">
    <source>
        <dbReference type="ARBA" id="ARBA00022448"/>
    </source>
</evidence>
<feature type="transmembrane region" description="Helical" evidence="9">
    <location>
        <begin position="95"/>
        <end position="117"/>
    </location>
</feature>
<evidence type="ECO:0000256" key="4">
    <source>
        <dbReference type="ARBA" id="ARBA00022519"/>
    </source>
</evidence>
<comment type="subcellular location">
    <subcellularLocation>
        <location evidence="1 9">Cell inner membrane</location>
        <topology evidence="1 9">Multi-pass membrane protein</topology>
    </subcellularLocation>
</comment>
<evidence type="ECO:0000256" key="7">
    <source>
        <dbReference type="ARBA" id="ARBA00023136"/>
    </source>
</evidence>
<dbReference type="GO" id="GO:0022857">
    <property type="term" value="F:transmembrane transporter activity"/>
    <property type="evidence" value="ECO:0007669"/>
    <property type="project" value="UniProtKB-UniRule"/>
</dbReference>
<dbReference type="InterPro" id="IPR055348">
    <property type="entry name" value="DctQ"/>
</dbReference>
<evidence type="ECO:0000259" key="10">
    <source>
        <dbReference type="Pfam" id="PF04290"/>
    </source>
</evidence>
<keyword evidence="4 9" id="KW-0997">Cell inner membrane</keyword>
<evidence type="ECO:0000313" key="12">
    <source>
        <dbReference type="Proteomes" id="UP000307874"/>
    </source>
</evidence>
<comment type="similarity">
    <text evidence="8 9">Belongs to the TRAP transporter small permease family.</text>
</comment>
<dbReference type="Proteomes" id="UP000307874">
    <property type="component" value="Unassembled WGS sequence"/>
</dbReference>
<accession>A0A5C4JLA7</accession>
<feature type="transmembrane region" description="Helical" evidence="9">
    <location>
        <begin position="12"/>
        <end position="36"/>
    </location>
</feature>
<comment type="function">
    <text evidence="9">Part of the tripartite ATP-independent periplasmic (TRAP) transport system.</text>
</comment>
<protein>
    <recommendedName>
        <fullName evidence="9">TRAP transporter small permease protein</fullName>
    </recommendedName>
</protein>
<keyword evidence="12" id="KW-1185">Reference proteome</keyword>
<organism evidence="11 12">
    <name type="scientific">Martelella lutilitoris</name>
    <dbReference type="NCBI Taxonomy" id="2583532"/>
    <lineage>
        <taxon>Bacteria</taxon>
        <taxon>Pseudomonadati</taxon>
        <taxon>Pseudomonadota</taxon>
        <taxon>Alphaproteobacteria</taxon>
        <taxon>Hyphomicrobiales</taxon>
        <taxon>Aurantimonadaceae</taxon>
        <taxon>Martelella</taxon>
    </lineage>
</organism>
<comment type="caution">
    <text evidence="11">The sequence shown here is derived from an EMBL/GenBank/DDBJ whole genome shotgun (WGS) entry which is preliminary data.</text>
</comment>
<name>A0A5C4JLA7_9HYPH</name>
<evidence type="ECO:0000256" key="6">
    <source>
        <dbReference type="ARBA" id="ARBA00022989"/>
    </source>
</evidence>
<dbReference type="AlphaFoldDB" id="A0A5C4JLA7"/>
<keyword evidence="3" id="KW-1003">Cell membrane</keyword>
<dbReference type="PANTHER" id="PTHR35011">
    <property type="entry name" value="2,3-DIKETO-L-GULONATE TRAP TRANSPORTER SMALL PERMEASE PROTEIN YIAM"/>
    <property type="match status" value="1"/>
</dbReference>
<feature type="domain" description="Tripartite ATP-independent periplasmic transporters DctQ component" evidence="10">
    <location>
        <begin position="32"/>
        <end position="152"/>
    </location>
</feature>
<comment type="subunit">
    <text evidence="9">The complex comprises the extracytoplasmic solute receptor protein and the two transmembrane proteins.</text>
</comment>
<evidence type="ECO:0000256" key="9">
    <source>
        <dbReference type="RuleBase" id="RU369079"/>
    </source>
</evidence>
<proteinExistence type="inferred from homology"/>
<evidence type="ECO:0000256" key="3">
    <source>
        <dbReference type="ARBA" id="ARBA00022475"/>
    </source>
</evidence>
<dbReference type="EMBL" id="VCLB01000011">
    <property type="protein sequence ID" value="TNB46306.1"/>
    <property type="molecule type" value="Genomic_DNA"/>
</dbReference>
<evidence type="ECO:0000256" key="5">
    <source>
        <dbReference type="ARBA" id="ARBA00022692"/>
    </source>
</evidence>
<evidence type="ECO:0000256" key="8">
    <source>
        <dbReference type="ARBA" id="ARBA00038436"/>
    </source>
</evidence>
<keyword evidence="6 9" id="KW-1133">Transmembrane helix</keyword>
<dbReference type="OrthoDB" id="7843639at2"/>
<keyword evidence="5 9" id="KW-0812">Transmembrane</keyword>
<dbReference type="PANTHER" id="PTHR35011:SF5">
    <property type="entry name" value="SIALIC ACID TRAP TRANSPORTER SMALL PERMEASE PROTEIN SIAQ"/>
    <property type="match status" value="1"/>
</dbReference>
<dbReference type="Pfam" id="PF04290">
    <property type="entry name" value="DctQ"/>
    <property type="match status" value="1"/>
</dbReference>
<dbReference type="GO" id="GO:0005886">
    <property type="term" value="C:plasma membrane"/>
    <property type="evidence" value="ECO:0007669"/>
    <property type="project" value="UniProtKB-SubCell"/>
</dbReference>
<feature type="transmembrane region" description="Helical" evidence="9">
    <location>
        <begin position="56"/>
        <end position="74"/>
    </location>
</feature>
<gene>
    <name evidence="11" type="ORF">FF124_19365</name>
</gene>
<dbReference type="GO" id="GO:0015740">
    <property type="term" value="P:C4-dicarboxylate transport"/>
    <property type="evidence" value="ECO:0007669"/>
    <property type="project" value="TreeGrafter"/>
</dbReference>